<gene>
    <name evidence="1" type="ORF">S12H4_24256</name>
</gene>
<dbReference type="AlphaFoldDB" id="X1R690"/>
<feature type="non-terminal residue" evidence="1">
    <location>
        <position position="33"/>
    </location>
</feature>
<proteinExistence type="predicted"/>
<organism evidence="1">
    <name type="scientific">marine sediment metagenome</name>
    <dbReference type="NCBI Taxonomy" id="412755"/>
    <lineage>
        <taxon>unclassified sequences</taxon>
        <taxon>metagenomes</taxon>
        <taxon>ecological metagenomes</taxon>
    </lineage>
</organism>
<evidence type="ECO:0000313" key="1">
    <source>
        <dbReference type="EMBL" id="GAI76267.1"/>
    </source>
</evidence>
<name>X1R690_9ZZZZ</name>
<accession>X1R690</accession>
<reference evidence="1" key="1">
    <citation type="journal article" date="2014" name="Front. Microbiol.">
        <title>High frequency of phylogenetically diverse reductive dehalogenase-homologous genes in deep subseafloor sedimentary metagenomes.</title>
        <authorList>
            <person name="Kawai M."/>
            <person name="Futagami T."/>
            <person name="Toyoda A."/>
            <person name="Takaki Y."/>
            <person name="Nishi S."/>
            <person name="Hori S."/>
            <person name="Arai W."/>
            <person name="Tsubouchi T."/>
            <person name="Morono Y."/>
            <person name="Uchiyama I."/>
            <person name="Ito T."/>
            <person name="Fujiyama A."/>
            <person name="Inagaki F."/>
            <person name="Takami H."/>
        </authorList>
    </citation>
    <scope>NUCLEOTIDE SEQUENCE</scope>
    <source>
        <strain evidence="1">Expedition CK06-06</strain>
    </source>
</reference>
<dbReference type="EMBL" id="BARW01013111">
    <property type="protein sequence ID" value="GAI76267.1"/>
    <property type="molecule type" value="Genomic_DNA"/>
</dbReference>
<sequence>MAQLHLLSSFNCHIGYLYGINARYNLGYSLGNR</sequence>
<comment type="caution">
    <text evidence="1">The sequence shown here is derived from an EMBL/GenBank/DDBJ whole genome shotgun (WGS) entry which is preliminary data.</text>
</comment>
<protein>
    <submittedName>
        <fullName evidence="1">Uncharacterized protein</fullName>
    </submittedName>
</protein>